<dbReference type="Proteomes" id="UP000673691">
    <property type="component" value="Unassembled WGS sequence"/>
</dbReference>
<gene>
    <name evidence="1" type="ORF">BJ554DRAFT_5424</name>
</gene>
<organism evidence="1 2">
    <name type="scientific">Olpidium bornovanus</name>
    <dbReference type="NCBI Taxonomy" id="278681"/>
    <lineage>
        <taxon>Eukaryota</taxon>
        <taxon>Fungi</taxon>
        <taxon>Fungi incertae sedis</taxon>
        <taxon>Olpidiomycota</taxon>
        <taxon>Olpidiomycotina</taxon>
        <taxon>Olpidiomycetes</taxon>
        <taxon>Olpidiales</taxon>
        <taxon>Olpidiaceae</taxon>
        <taxon>Olpidium</taxon>
    </lineage>
</organism>
<comment type="caution">
    <text evidence="1">The sequence shown here is derived from an EMBL/GenBank/DDBJ whole genome shotgun (WGS) entry which is preliminary data.</text>
</comment>
<evidence type="ECO:0000313" key="2">
    <source>
        <dbReference type="Proteomes" id="UP000673691"/>
    </source>
</evidence>
<proteinExistence type="predicted"/>
<reference evidence="1 2" key="1">
    <citation type="journal article" name="Sci. Rep.">
        <title>Genome-scale phylogenetic analyses confirm Olpidium as the closest living zoosporic fungus to the non-flagellated, terrestrial fungi.</title>
        <authorList>
            <person name="Chang Y."/>
            <person name="Rochon D."/>
            <person name="Sekimoto S."/>
            <person name="Wang Y."/>
            <person name="Chovatia M."/>
            <person name="Sandor L."/>
            <person name="Salamov A."/>
            <person name="Grigoriev I.V."/>
            <person name="Stajich J.E."/>
            <person name="Spatafora J.W."/>
        </authorList>
    </citation>
    <scope>NUCLEOTIDE SEQUENCE [LARGE SCALE GENOMIC DNA]</scope>
    <source>
        <strain evidence="1">S191</strain>
    </source>
</reference>
<protein>
    <submittedName>
        <fullName evidence="1">Uncharacterized protein</fullName>
    </submittedName>
</protein>
<dbReference type="EMBL" id="JAEFCI010002378">
    <property type="protein sequence ID" value="KAG5462274.1"/>
    <property type="molecule type" value="Genomic_DNA"/>
</dbReference>
<accession>A0A8H7ZZM1</accession>
<evidence type="ECO:0000313" key="1">
    <source>
        <dbReference type="EMBL" id="KAG5462274.1"/>
    </source>
</evidence>
<name>A0A8H7ZZM1_9FUNG</name>
<dbReference type="AlphaFoldDB" id="A0A8H7ZZM1"/>
<keyword evidence="2" id="KW-1185">Reference proteome</keyword>
<sequence>MREVFSGIEIPGRLADVWTACLDGRLKRRVFMRQPMGFGDVDHWALTGGSLPGRGSCLNGNSPADTGRACDDQGNNVAGIHVAMVTRRRTPGGLRMIMATMLMENEYQFRLAALYSANYSIPQSRTLVLKADWALPPQRARGFTGRGRVAPLLCPRNEGENKRRDPTALWFSQAPCRAAGWLLTLSTFQMLTIRSFPFI</sequence>